<dbReference type="Proteomes" id="UP000010816">
    <property type="component" value="Chromosome"/>
</dbReference>
<name>L0GX31_9GAMM</name>
<dbReference type="PATRIC" id="fig|765912.4.peg.1580"/>
<dbReference type="SUPFAM" id="SSF102405">
    <property type="entry name" value="MCP/YpsA-like"/>
    <property type="match status" value="1"/>
</dbReference>
<dbReference type="InterPro" id="IPR024755">
    <property type="entry name" value="cpYpsA"/>
</dbReference>
<dbReference type="HOGENOM" id="CLU_108850_0_0_6"/>
<keyword evidence="2" id="KW-1185">Reference proteome</keyword>
<dbReference type="Gene3D" id="3.40.50.450">
    <property type="match status" value="1"/>
</dbReference>
<accession>L0GX31</accession>
<proteinExistence type="predicted"/>
<dbReference type="eggNOG" id="COG0758">
    <property type="taxonomic scope" value="Bacteria"/>
</dbReference>
<evidence type="ECO:0000313" key="2">
    <source>
        <dbReference type="Proteomes" id="UP000010816"/>
    </source>
</evidence>
<evidence type="ECO:0000313" key="1">
    <source>
        <dbReference type="EMBL" id="AGA90387.1"/>
    </source>
</evidence>
<dbReference type="EMBL" id="CP003051">
    <property type="protein sequence ID" value="AGA90387.1"/>
    <property type="molecule type" value="Genomic_DNA"/>
</dbReference>
<reference evidence="1 2" key="1">
    <citation type="submission" date="2011-09" db="EMBL/GenBank/DDBJ databases">
        <title>Complete sequence of chromosome of Thioflavicoccus mobilis 8321.</title>
        <authorList>
            <consortium name="US DOE Joint Genome Institute"/>
            <person name="Lucas S."/>
            <person name="Han J."/>
            <person name="Lapidus A."/>
            <person name="Cheng J.-F."/>
            <person name="Goodwin L."/>
            <person name="Pitluck S."/>
            <person name="Peters L."/>
            <person name="Ovchinnikova G."/>
            <person name="Lu M."/>
            <person name="Detter J.C."/>
            <person name="Han C."/>
            <person name="Tapia R."/>
            <person name="Land M."/>
            <person name="Hauser L."/>
            <person name="Kyrpides N."/>
            <person name="Ivanova N."/>
            <person name="Pagani I."/>
            <person name="Vogl K."/>
            <person name="Liu Z."/>
            <person name="Imhoff J."/>
            <person name="Thiel V."/>
            <person name="Frigaard N.-U."/>
            <person name="Bryant D."/>
            <person name="Woyke T."/>
        </authorList>
    </citation>
    <scope>NUCLEOTIDE SEQUENCE [LARGE SCALE GENOMIC DNA]</scope>
    <source>
        <strain evidence="1 2">8321</strain>
    </source>
</reference>
<dbReference type="KEGG" id="tmb:Thimo_1608"/>
<dbReference type="STRING" id="765912.Thimo_1608"/>
<protein>
    <recommendedName>
        <fullName evidence="3">Molybdenum carrier</fullName>
    </recommendedName>
</protein>
<organism evidence="1 2">
    <name type="scientific">Thioflavicoccus mobilis 8321</name>
    <dbReference type="NCBI Taxonomy" id="765912"/>
    <lineage>
        <taxon>Bacteria</taxon>
        <taxon>Pseudomonadati</taxon>
        <taxon>Pseudomonadota</taxon>
        <taxon>Gammaproteobacteria</taxon>
        <taxon>Chromatiales</taxon>
        <taxon>Chromatiaceae</taxon>
        <taxon>Thioflavicoccus</taxon>
    </lineage>
</organism>
<gene>
    <name evidence="1" type="ORF">Thimo_1608</name>
</gene>
<sequence>MSDAKVELPDQDVGRLRVVSGGQTGVDRAALDAALALGLAIGGWCPRGRRAEDGPIAGRYPLVETPGSDYAQRTAWNVRDSDATLILHRGSLTGGTALTAELAHRYARPLLTCDLSRPLVSAAIVDRLLENSVRVLNCAGPRESGAPGIEAKAYLACKTLFSAWLSAVAAIEP</sequence>
<dbReference type="Pfam" id="PF12694">
    <property type="entry name" value="cpYpsA"/>
    <property type="match status" value="1"/>
</dbReference>
<dbReference type="AlphaFoldDB" id="L0GX31"/>
<evidence type="ECO:0008006" key="3">
    <source>
        <dbReference type="Google" id="ProtNLM"/>
    </source>
</evidence>
<dbReference type="RefSeq" id="WP_015280528.1">
    <property type="nucleotide sequence ID" value="NC_019940.1"/>
</dbReference>